<dbReference type="HAMAP" id="MF_01894">
    <property type="entry name" value="Smc_prok"/>
    <property type="match status" value="1"/>
</dbReference>
<dbReference type="InterPro" id="IPR027417">
    <property type="entry name" value="P-loop_NTPase"/>
</dbReference>
<dbReference type="Gene3D" id="3.30.70.1620">
    <property type="match status" value="1"/>
</dbReference>
<evidence type="ECO:0000313" key="9">
    <source>
        <dbReference type="Proteomes" id="UP000727857"/>
    </source>
</evidence>
<dbReference type="SMART" id="SM00968">
    <property type="entry name" value="SMC_hinge"/>
    <property type="match status" value="1"/>
</dbReference>
<dbReference type="InterPro" id="IPR024704">
    <property type="entry name" value="SMC"/>
</dbReference>
<dbReference type="NCBIfam" id="TIGR02168">
    <property type="entry name" value="SMC_prok_B"/>
    <property type="match status" value="1"/>
</dbReference>
<dbReference type="Gene3D" id="1.20.1060.20">
    <property type="match status" value="1"/>
</dbReference>
<dbReference type="PIRSF" id="PIRSF005719">
    <property type="entry name" value="SMC"/>
    <property type="match status" value="1"/>
</dbReference>
<dbReference type="Proteomes" id="UP000727857">
    <property type="component" value="Unassembled WGS sequence"/>
</dbReference>
<comment type="subunit">
    <text evidence="6">Homodimer.</text>
</comment>
<dbReference type="AlphaFoldDB" id="A0A940ICW5"/>
<evidence type="ECO:0000256" key="3">
    <source>
        <dbReference type="ARBA" id="ARBA00022840"/>
    </source>
</evidence>
<feature type="coiled-coil region" evidence="6">
    <location>
        <begin position="818"/>
        <end position="907"/>
    </location>
</feature>
<dbReference type="GO" id="GO:0006260">
    <property type="term" value="P:DNA replication"/>
    <property type="evidence" value="ECO:0007669"/>
    <property type="project" value="UniProtKB-UniRule"/>
</dbReference>
<comment type="function">
    <text evidence="6">Required for chromosome condensation and partitioning.</text>
</comment>
<dbReference type="SUPFAM" id="SSF52540">
    <property type="entry name" value="P-loop containing nucleoside triphosphate hydrolases"/>
    <property type="match status" value="1"/>
</dbReference>
<dbReference type="InterPro" id="IPR010935">
    <property type="entry name" value="SMC_hinge"/>
</dbReference>
<dbReference type="GO" id="GO:0005694">
    <property type="term" value="C:chromosome"/>
    <property type="evidence" value="ECO:0007669"/>
    <property type="project" value="InterPro"/>
</dbReference>
<dbReference type="GO" id="GO:0007059">
    <property type="term" value="P:chromosome segregation"/>
    <property type="evidence" value="ECO:0007669"/>
    <property type="project" value="UniProtKB-UniRule"/>
</dbReference>
<feature type="coiled-coil region" evidence="6">
    <location>
        <begin position="322"/>
        <end position="380"/>
    </location>
</feature>
<keyword evidence="3 6" id="KW-0067">ATP-binding</keyword>
<comment type="domain">
    <text evidence="6">Contains large globular domains required for ATP hydrolysis at each terminus and a third globular domain forming a flexible hinge near the middle of the molecule. These domains are separated by coiled-coil structures.</text>
</comment>
<dbReference type="Pfam" id="PF02463">
    <property type="entry name" value="SMC_N"/>
    <property type="match status" value="1"/>
</dbReference>
<dbReference type="GO" id="GO:0016887">
    <property type="term" value="F:ATP hydrolysis activity"/>
    <property type="evidence" value="ECO:0007669"/>
    <property type="project" value="InterPro"/>
</dbReference>
<feature type="coiled-coil region" evidence="6">
    <location>
        <begin position="685"/>
        <end position="719"/>
    </location>
</feature>
<sequence>MNLKKIELQGFKSFGDKTEVNFETNITGIVGPNGCGKSNVIDAVRWVLGEQAPTTLRVQKMPDLIFNGTESRRSQSYCEVSLYLDNSDGRYPIEFDEVVVTRKLDRSGESEYLINRRPCRMRDIIDLFRDSGIGKEGYSIIGQGKIDEILSSKPDGRRKIFEEAAGISKHKARKIETERKLNAGRADMQRLTDLLSEVSSSLVPLEKEAGDARKVKAYRAELKYQEVALYLYQCENSAANRERITEKLDKLRRDHAEQSAELERLNNEYTVTMMGIENGDKYSNSVRDAITDLMVAAEKAAGDSRAFARDIEHINEDDAKAAESLKADETKLADRAKQIEDKFYKADAKRKEADKERAALEELRKEQTELAAEVDREEKAIEAGREMFLDKLNKNAAIEKDVAALELERKLLIDGLASNKGDYDDKLAVRDKVAETRAKLAAQAEELTAEKTSRQAELVKATENRDAAKREYDEALQRRTDLGNRIQNLTFKLETIEENINKYFDYEGSIQNLMAEAARDPAIKEMIVGTVAEIISVPKGVQIAVEIALGRSLQSVITKNEYDASKLMQRLRERNLGRATFLPMTTMKRNDLSREQARALDEDGVIGVASELVRYDGIYDNIISNLLGKTVIAEDQDAAMRVSKKYGYSFRIVTLDGDVYAPSGALTGGSTGKNTGRILSRESEKEDMAKKLRQAKKDMELLKDDIADRESELEKLSSSVAFIQSRISKLEMDILKLSGDIAQCDRELELYGAEMDKLFGGNEESRKRIKEIELALQEADKNKKGADTERIDVDEYVSELREKFAEDKRRYNELTGAVMRKTVEVNALDNEADTLEKDIAALKAESKTIEQEMTELNVRIKMNESNLRRIKDQLARSEFAPEDKAKLDELRAELAGLEESRVKMNARVKELDVLRAEKTDEAAKTREKVIREEANLEMVDSTIATMSTRMQENYGFDFDAAKEYFAGVDAEAEGYVFTPDKAQSHINGLRTKIERIGPINELAEQRFAEESERCNYMQSQLDDLQKAEQDLLRIIDELTTEMVEKFTVSFNQINKNFNEVFSELFGGGRARMELEKGVSVLEAGIEIMAEPPGKKLSNLAPLSGGERALTAIAILFAIIKLNPMPFSILDEIEAALDEANAHLFAQYLKKFSQFTQFIVVTHRKPTMQLCDTLFGVTMQEKGVSRTVRVRLDEAVKHADEKSVRNGESESA</sequence>
<comment type="subcellular location">
    <subcellularLocation>
        <location evidence="6">Cytoplasm</location>
    </subcellularLocation>
</comment>
<keyword evidence="4 6" id="KW-0175">Coiled coil</keyword>
<evidence type="ECO:0000256" key="5">
    <source>
        <dbReference type="ARBA" id="ARBA00023125"/>
    </source>
</evidence>
<dbReference type="PANTHER" id="PTHR43977">
    <property type="entry name" value="STRUCTURAL MAINTENANCE OF CHROMOSOMES PROTEIN 3"/>
    <property type="match status" value="1"/>
</dbReference>
<dbReference type="GO" id="GO:0005737">
    <property type="term" value="C:cytoplasm"/>
    <property type="evidence" value="ECO:0007669"/>
    <property type="project" value="UniProtKB-SubCell"/>
</dbReference>
<name>A0A940ICW5_9FIRM</name>
<dbReference type="InterPro" id="IPR036277">
    <property type="entry name" value="SMC_hinge_sf"/>
</dbReference>
<dbReference type="Pfam" id="PF06470">
    <property type="entry name" value="SMC_hinge"/>
    <property type="match status" value="1"/>
</dbReference>
<dbReference type="GO" id="GO:0007062">
    <property type="term" value="P:sister chromatid cohesion"/>
    <property type="evidence" value="ECO:0007669"/>
    <property type="project" value="InterPro"/>
</dbReference>
<comment type="similarity">
    <text evidence="6">Belongs to the SMC family.</text>
</comment>
<evidence type="ECO:0000256" key="6">
    <source>
        <dbReference type="HAMAP-Rule" id="MF_01894"/>
    </source>
</evidence>
<feature type="coiled-coil region" evidence="6">
    <location>
        <begin position="430"/>
        <end position="485"/>
    </location>
</feature>
<evidence type="ECO:0000256" key="2">
    <source>
        <dbReference type="ARBA" id="ARBA00022741"/>
    </source>
</evidence>
<dbReference type="GO" id="GO:0030261">
    <property type="term" value="P:chromosome condensation"/>
    <property type="evidence" value="ECO:0007669"/>
    <property type="project" value="InterPro"/>
</dbReference>
<dbReference type="InterPro" id="IPR003395">
    <property type="entry name" value="RecF/RecN/SMC_N"/>
</dbReference>
<dbReference type="CDD" id="cd03278">
    <property type="entry name" value="ABC_SMC_barmotin"/>
    <property type="match status" value="2"/>
</dbReference>
<feature type="domain" description="SMC hinge" evidence="7">
    <location>
        <begin position="525"/>
        <end position="643"/>
    </location>
</feature>
<feature type="coiled-coil region" evidence="6">
    <location>
        <begin position="762"/>
        <end position="789"/>
    </location>
</feature>
<keyword evidence="5 6" id="KW-0238">DNA-binding</keyword>
<dbReference type="GO" id="GO:0003677">
    <property type="term" value="F:DNA binding"/>
    <property type="evidence" value="ECO:0007669"/>
    <property type="project" value="UniProtKB-UniRule"/>
</dbReference>
<dbReference type="EMBL" id="JADINF010000024">
    <property type="protein sequence ID" value="MBO8423567.1"/>
    <property type="molecule type" value="Genomic_DNA"/>
</dbReference>
<proteinExistence type="inferred from homology"/>
<feature type="coiled-coil region" evidence="6">
    <location>
        <begin position="234"/>
        <end position="268"/>
    </location>
</feature>
<keyword evidence="2 6" id="KW-0547">Nucleotide-binding</keyword>
<accession>A0A940ICW5</accession>
<evidence type="ECO:0000256" key="4">
    <source>
        <dbReference type="ARBA" id="ARBA00023054"/>
    </source>
</evidence>
<dbReference type="SUPFAM" id="SSF75553">
    <property type="entry name" value="Smc hinge domain"/>
    <property type="match status" value="1"/>
</dbReference>
<gene>
    <name evidence="6 8" type="primary">smc</name>
    <name evidence="8" type="ORF">IAB16_00895</name>
</gene>
<dbReference type="Gene3D" id="3.40.50.300">
    <property type="entry name" value="P-loop containing nucleotide triphosphate hydrolases"/>
    <property type="match status" value="2"/>
</dbReference>
<protein>
    <recommendedName>
        <fullName evidence="6">Chromosome partition protein Smc</fullName>
    </recommendedName>
</protein>
<reference evidence="8" key="1">
    <citation type="submission" date="2020-10" db="EMBL/GenBank/DDBJ databases">
        <authorList>
            <person name="Gilroy R."/>
        </authorList>
    </citation>
    <scope>NUCLEOTIDE SEQUENCE</scope>
    <source>
        <strain evidence="8">517</strain>
    </source>
</reference>
<dbReference type="GO" id="GO:0005524">
    <property type="term" value="F:ATP binding"/>
    <property type="evidence" value="ECO:0007669"/>
    <property type="project" value="UniProtKB-UniRule"/>
</dbReference>
<feature type="binding site" evidence="6">
    <location>
        <begin position="32"/>
        <end position="39"/>
    </location>
    <ligand>
        <name>ATP</name>
        <dbReference type="ChEBI" id="CHEBI:30616"/>
    </ligand>
</feature>
<evidence type="ECO:0000256" key="1">
    <source>
        <dbReference type="ARBA" id="ARBA00022490"/>
    </source>
</evidence>
<evidence type="ECO:0000259" key="7">
    <source>
        <dbReference type="SMART" id="SM00968"/>
    </source>
</evidence>
<dbReference type="Gene3D" id="6.10.140.1720">
    <property type="match status" value="1"/>
</dbReference>
<organism evidence="8 9">
    <name type="scientific">Candidatus Stercoripulliclostridium pullicola</name>
    <dbReference type="NCBI Taxonomy" id="2840953"/>
    <lineage>
        <taxon>Bacteria</taxon>
        <taxon>Bacillati</taxon>
        <taxon>Bacillota</taxon>
        <taxon>Clostridia</taxon>
        <taxon>Eubacteriales</taxon>
        <taxon>Candidatus Stercoripulliclostridium</taxon>
    </lineage>
</organism>
<reference evidence="8" key="2">
    <citation type="journal article" date="2021" name="PeerJ">
        <title>Extensive microbial diversity within the chicken gut microbiome revealed by metagenomics and culture.</title>
        <authorList>
            <person name="Gilroy R."/>
            <person name="Ravi A."/>
            <person name="Getino M."/>
            <person name="Pursley I."/>
            <person name="Horton D.L."/>
            <person name="Alikhan N.F."/>
            <person name="Baker D."/>
            <person name="Gharbi K."/>
            <person name="Hall N."/>
            <person name="Watson M."/>
            <person name="Adriaenssens E.M."/>
            <person name="Foster-Nyarko E."/>
            <person name="Jarju S."/>
            <person name="Secka A."/>
            <person name="Antonio M."/>
            <person name="Oren A."/>
            <person name="Chaudhuri R.R."/>
            <person name="La Ragione R."/>
            <person name="Hildebrand F."/>
            <person name="Pallen M.J."/>
        </authorList>
    </citation>
    <scope>NUCLEOTIDE SEQUENCE</scope>
    <source>
        <strain evidence="8">517</strain>
    </source>
</reference>
<keyword evidence="1 6" id="KW-0963">Cytoplasm</keyword>
<dbReference type="InterPro" id="IPR011890">
    <property type="entry name" value="SMC_prok"/>
</dbReference>
<evidence type="ECO:0000313" key="8">
    <source>
        <dbReference type="EMBL" id="MBO8423567.1"/>
    </source>
</evidence>
<comment type="caution">
    <text evidence="8">The sequence shown here is derived from an EMBL/GenBank/DDBJ whole genome shotgun (WGS) entry which is preliminary data.</text>
</comment>